<dbReference type="EMBL" id="FWWY01000001">
    <property type="protein sequence ID" value="SMC04911.1"/>
    <property type="molecule type" value="Genomic_DNA"/>
</dbReference>
<dbReference type="RefSeq" id="WP_076006516.1">
    <property type="nucleotide sequence ID" value="NZ_FWWY01000001.1"/>
</dbReference>
<reference evidence="2" key="1">
    <citation type="submission" date="2017-04" db="EMBL/GenBank/DDBJ databases">
        <authorList>
            <person name="Varghese N."/>
            <person name="Submissions S."/>
        </authorList>
    </citation>
    <scope>NUCLEOTIDE SEQUENCE [LARGE SCALE GENOMIC DNA]</scope>
    <source>
        <strain evidence="2">DSM 9293</strain>
    </source>
</reference>
<name>A0A1W1WF26_SULTA</name>
<evidence type="ECO:0000313" key="2">
    <source>
        <dbReference type="Proteomes" id="UP000192660"/>
    </source>
</evidence>
<organism evidence="1 2">
    <name type="scientific">Sulfobacillus thermosulfidooxidans (strain DSM 9293 / VKM B-1269 / AT-1)</name>
    <dbReference type="NCBI Taxonomy" id="929705"/>
    <lineage>
        <taxon>Bacteria</taxon>
        <taxon>Bacillati</taxon>
        <taxon>Bacillota</taxon>
        <taxon>Clostridia</taxon>
        <taxon>Eubacteriales</taxon>
        <taxon>Clostridiales Family XVII. Incertae Sedis</taxon>
        <taxon>Sulfobacillus</taxon>
    </lineage>
</organism>
<protein>
    <submittedName>
        <fullName evidence="1">Uncharacterized protein</fullName>
    </submittedName>
</protein>
<dbReference type="STRING" id="28034.BFX07_02200"/>
<keyword evidence="2" id="KW-1185">Reference proteome</keyword>
<dbReference type="Proteomes" id="UP000192660">
    <property type="component" value="Unassembled WGS sequence"/>
</dbReference>
<gene>
    <name evidence="1" type="ORF">SAMN00768000_1914</name>
</gene>
<dbReference type="OrthoDB" id="3035227at2"/>
<accession>A0A1W1WF26</accession>
<dbReference type="AlphaFoldDB" id="A0A1W1WF26"/>
<proteinExistence type="predicted"/>
<sequence length="87" mass="9566">MDIRDVAKIKADKTSDKVIVELPGVNKEAVQDLVNECSGGSCSCGDEEFLAKIDSFTLLEDGQHIEIRGQVTADEVAKTLKDWKKEI</sequence>
<evidence type="ECO:0000313" key="1">
    <source>
        <dbReference type="EMBL" id="SMC04911.1"/>
    </source>
</evidence>